<keyword evidence="1" id="KW-0732">Signal</keyword>
<feature type="domain" description="Spore coat protein U/FanG" evidence="2">
    <location>
        <begin position="22"/>
        <end position="160"/>
    </location>
</feature>
<dbReference type="Pfam" id="PF05229">
    <property type="entry name" value="SCPU"/>
    <property type="match status" value="2"/>
</dbReference>
<dbReference type="eggNOG" id="COG5430">
    <property type="taxonomic scope" value="Bacteria"/>
</dbReference>
<dbReference type="PROSITE" id="PS51257">
    <property type="entry name" value="PROKAR_LIPOPROTEIN"/>
    <property type="match status" value="1"/>
</dbReference>
<dbReference type="InterPro" id="IPR053167">
    <property type="entry name" value="Spore_coat_component"/>
</dbReference>
<feature type="signal peptide" evidence="1">
    <location>
        <begin position="1"/>
        <end position="23"/>
    </location>
</feature>
<dbReference type="PANTHER" id="PTHR37089:SF1">
    <property type="entry name" value="MEMBRANE PROTEIN"/>
    <property type="match status" value="1"/>
</dbReference>
<dbReference type="KEGG" id="eec:EcWSU1_02812"/>
<sequence length="325" mass="34065">MPGGTVKRLLLLMLLLFSGGGWAACTVSTVNASFGSVTSFALSGTGEVETTGRLIVACDAVLNLLTNDSVTLNYTAASVSGNSRATMKRTDNAAITDVIPTRLCGLTGCSGNSEVQISKAYTWSGNTLLGLLGSKQYSIPLYFRTVAGQNVTAGPYQVLLTFSINYSVCSVGVLGLCTVPQTGTATTSILLNMTVTNDCSAMTTPDVNFNSAPLVQSFPTVSQAIAVTCTKGSTYTIGINNGANALNNVRRMVSGSNYMSYDIYKEATTNRWGGSGTERWTSATSSQVSTDGLLRTYNYTAKVLTSQSTPPAGTYTDTLIVDVAF</sequence>
<gene>
    <name evidence="3" type="ORF">EcWSU1_02812</name>
</gene>
<dbReference type="AlphaFoldDB" id="G8LH38"/>
<protein>
    <submittedName>
        <fullName evidence="3">Spore Coat U Domain-Containing Protein</fullName>
    </submittedName>
</protein>
<dbReference type="SMART" id="SM00972">
    <property type="entry name" value="SCPU"/>
    <property type="match status" value="1"/>
</dbReference>
<evidence type="ECO:0000256" key="1">
    <source>
        <dbReference type="SAM" id="SignalP"/>
    </source>
</evidence>
<reference evidence="3 4" key="1">
    <citation type="journal article" date="2011" name="Stand. Genomic Sci.">
        <title>Complete genome of the onion pathogen Enterobacter cloacae EcWSU1.</title>
        <authorList>
            <person name="Humann J.L."/>
            <person name="Wildung M."/>
            <person name="Cheng C.H."/>
            <person name="Lee T."/>
            <person name="Stewart J.E."/>
            <person name="Drew J.C."/>
            <person name="Triplett E.W."/>
            <person name="Main D."/>
            <person name="Schroeder B.K."/>
        </authorList>
    </citation>
    <scope>NUCLEOTIDE SEQUENCE [LARGE SCALE GENOMIC DNA]</scope>
    <source>
        <strain evidence="3 4">EcWSU1</strain>
    </source>
</reference>
<name>G8LH38_9ENTR</name>
<evidence type="ECO:0000259" key="2">
    <source>
        <dbReference type="Pfam" id="PF05229"/>
    </source>
</evidence>
<proteinExistence type="predicted"/>
<feature type="chain" id="PRO_5003510731" evidence="1">
    <location>
        <begin position="24"/>
        <end position="325"/>
    </location>
</feature>
<evidence type="ECO:0000313" key="3">
    <source>
        <dbReference type="EMBL" id="AEW74244.1"/>
    </source>
</evidence>
<dbReference type="HOGENOM" id="CLU_070506_0_0_6"/>
<dbReference type="EMBL" id="CP002886">
    <property type="protein sequence ID" value="AEW74244.1"/>
    <property type="molecule type" value="Genomic_DNA"/>
</dbReference>
<dbReference type="Proteomes" id="UP000007838">
    <property type="component" value="Chromosome"/>
</dbReference>
<accession>G8LH38</accession>
<dbReference type="PANTHER" id="PTHR37089">
    <property type="entry name" value="PROTEIN U-RELATED"/>
    <property type="match status" value="1"/>
</dbReference>
<dbReference type="InterPro" id="IPR007893">
    <property type="entry name" value="Spore_coat_U/FanG"/>
</dbReference>
<evidence type="ECO:0000313" key="4">
    <source>
        <dbReference type="Proteomes" id="UP000007838"/>
    </source>
</evidence>
<organism evidence="3 4">
    <name type="scientific">Enterobacter ludwigii</name>
    <dbReference type="NCBI Taxonomy" id="299767"/>
    <lineage>
        <taxon>Bacteria</taxon>
        <taxon>Pseudomonadati</taxon>
        <taxon>Pseudomonadota</taxon>
        <taxon>Gammaproteobacteria</taxon>
        <taxon>Enterobacterales</taxon>
        <taxon>Enterobacteriaceae</taxon>
        <taxon>Enterobacter</taxon>
        <taxon>Enterobacter cloacae complex</taxon>
    </lineage>
</organism>
<feature type="domain" description="Spore coat protein U/FanG" evidence="2">
    <location>
        <begin position="186"/>
        <end position="321"/>
    </location>
</feature>